<proteinExistence type="inferred from homology"/>
<dbReference type="Gene3D" id="1.10.287.950">
    <property type="entry name" value="Methyl-accepting chemotaxis protein"/>
    <property type="match status" value="1"/>
</dbReference>
<comment type="caution">
    <text evidence="7">The sequence shown here is derived from an EMBL/GenBank/DDBJ whole genome shotgun (WGS) entry which is preliminary data.</text>
</comment>
<feature type="domain" description="Methyl-accepting transducer" evidence="5">
    <location>
        <begin position="418"/>
        <end position="673"/>
    </location>
</feature>
<name>A0ABR9ZPS5_9FIRM</name>
<dbReference type="SMART" id="SM00304">
    <property type="entry name" value="HAMP"/>
    <property type="match status" value="1"/>
</dbReference>
<evidence type="ECO:0000313" key="8">
    <source>
        <dbReference type="Proteomes" id="UP000614200"/>
    </source>
</evidence>
<dbReference type="SMART" id="SM00283">
    <property type="entry name" value="MA"/>
    <property type="match status" value="1"/>
</dbReference>
<evidence type="ECO:0000256" key="4">
    <source>
        <dbReference type="SAM" id="Phobius"/>
    </source>
</evidence>
<dbReference type="InterPro" id="IPR003660">
    <property type="entry name" value="HAMP_dom"/>
</dbReference>
<keyword evidence="4" id="KW-0472">Membrane</keyword>
<sequence>MIFTKILKPGISLINKFNLLTKFIITSFILFILLGISLFQFFSNNQSSTVFNEKEYIGVEYAALSKKLLYDVAESLKARLENDQTNISRLDSNILSHFDALNQIDQQYNHTLDNTASNIMVSSTIKDCLSLYKGIIANSDTLSKDDLANQYEPLFEGINSLHTNISDNSNLTLDPDLDSYYLMDTVMFRNLALTEKLYRLDLILNDAIQSKVISDQTRKEAIILTTQISTLVDNINGDMKTAIAFNDSKETRILEPIKAESLTFSEAFDTLLSQLDEDLSLNQMSALTKSMESAITLNSSFYDSLSDKLWQLCFIRTEDYRAQNKMVVVSLMLSLPILLYIYSAFVLSIMGAAKVINSGLDRITSGDLTYEVYLNSRDELNTISLSINKMVTEVKHVILGIMNISTQTKNSFEGIDRSLLTLDENIAKISNTLEAISSVSEETAASAEEMNAISEELADTVEHLASDTKLSNTISVNVSKKSKEIVMSSKMAKEKAEDILTHSKSELEKALHDVEAVDQIHMLSDTIMQITVQTNLLALNAAIEAARAGESGKGFSVVAEEIRKLATESKDAANSIQELTDIIVTSVGQLRNASQNVIDFISKEVISDYTAMVGFGEDFNDNASQISETTQRITDSTIQVAHSIQVLSKAINEISLANNESAKEVQIAVSQINEIAEESHKIVGNTADVSSDIKSLMDNVNKFQICAQ</sequence>
<dbReference type="EMBL" id="JADKNH010000002">
    <property type="protein sequence ID" value="MBF4692467.1"/>
    <property type="molecule type" value="Genomic_DNA"/>
</dbReference>
<dbReference type="Pfam" id="PF00672">
    <property type="entry name" value="HAMP"/>
    <property type="match status" value="1"/>
</dbReference>
<dbReference type="PROSITE" id="PS50111">
    <property type="entry name" value="CHEMOTAXIS_TRANSDUC_2"/>
    <property type="match status" value="1"/>
</dbReference>
<keyword evidence="1 3" id="KW-0807">Transducer</keyword>
<keyword evidence="8" id="KW-1185">Reference proteome</keyword>
<gene>
    <name evidence="7" type="ORF">ISU02_05030</name>
</gene>
<dbReference type="RefSeq" id="WP_194700694.1">
    <property type="nucleotide sequence ID" value="NZ_JADKNH010000002.1"/>
</dbReference>
<dbReference type="PANTHER" id="PTHR32089">
    <property type="entry name" value="METHYL-ACCEPTING CHEMOTAXIS PROTEIN MCPB"/>
    <property type="match status" value="1"/>
</dbReference>
<dbReference type="Proteomes" id="UP000614200">
    <property type="component" value="Unassembled WGS sequence"/>
</dbReference>
<organism evidence="7 8">
    <name type="scientific">Fusibacter ferrireducens</name>
    <dbReference type="NCBI Taxonomy" id="2785058"/>
    <lineage>
        <taxon>Bacteria</taxon>
        <taxon>Bacillati</taxon>
        <taxon>Bacillota</taxon>
        <taxon>Clostridia</taxon>
        <taxon>Eubacteriales</taxon>
        <taxon>Eubacteriales Family XII. Incertae Sedis</taxon>
        <taxon>Fusibacter</taxon>
    </lineage>
</organism>
<keyword evidence="4" id="KW-0812">Transmembrane</keyword>
<comment type="similarity">
    <text evidence="2">Belongs to the methyl-accepting chemotaxis (MCP) protein family.</text>
</comment>
<dbReference type="PANTHER" id="PTHR32089:SF112">
    <property type="entry name" value="LYSOZYME-LIKE PROTEIN-RELATED"/>
    <property type="match status" value="1"/>
</dbReference>
<evidence type="ECO:0000259" key="5">
    <source>
        <dbReference type="PROSITE" id="PS50111"/>
    </source>
</evidence>
<dbReference type="CDD" id="cd06225">
    <property type="entry name" value="HAMP"/>
    <property type="match status" value="1"/>
</dbReference>
<evidence type="ECO:0000256" key="2">
    <source>
        <dbReference type="ARBA" id="ARBA00029447"/>
    </source>
</evidence>
<evidence type="ECO:0000313" key="7">
    <source>
        <dbReference type="EMBL" id="MBF4692467.1"/>
    </source>
</evidence>
<dbReference type="Pfam" id="PF00015">
    <property type="entry name" value="MCPsignal"/>
    <property type="match status" value="1"/>
</dbReference>
<reference evidence="7 8" key="1">
    <citation type="submission" date="2020-11" db="EMBL/GenBank/DDBJ databases">
        <title>Fusibacter basophilias sp. nov.</title>
        <authorList>
            <person name="Qiu D."/>
        </authorList>
    </citation>
    <scope>NUCLEOTIDE SEQUENCE [LARGE SCALE GENOMIC DNA]</scope>
    <source>
        <strain evidence="7 8">Q10-2</strain>
    </source>
</reference>
<dbReference type="SUPFAM" id="SSF58104">
    <property type="entry name" value="Methyl-accepting chemotaxis protein (MCP) signaling domain"/>
    <property type="match status" value="1"/>
</dbReference>
<feature type="domain" description="HAMP" evidence="6">
    <location>
        <begin position="347"/>
        <end position="399"/>
    </location>
</feature>
<protein>
    <recommendedName>
        <fullName evidence="9">Methyl-accepting chemotaxis protein</fullName>
    </recommendedName>
</protein>
<feature type="transmembrane region" description="Helical" evidence="4">
    <location>
        <begin position="20"/>
        <end position="42"/>
    </location>
</feature>
<keyword evidence="4" id="KW-1133">Transmembrane helix</keyword>
<dbReference type="InterPro" id="IPR004089">
    <property type="entry name" value="MCPsignal_dom"/>
</dbReference>
<accession>A0ABR9ZPS5</accession>
<evidence type="ECO:0000259" key="6">
    <source>
        <dbReference type="PROSITE" id="PS50885"/>
    </source>
</evidence>
<feature type="transmembrane region" description="Helical" evidence="4">
    <location>
        <begin position="326"/>
        <end position="353"/>
    </location>
</feature>
<dbReference type="PROSITE" id="PS50885">
    <property type="entry name" value="HAMP"/>
    <property type="match status" value="1"/>
</dbReference>
<evidence type="ECO:0000256" key="3">
    <source>
        <dbReference type="PROSITE-ProRule" id="PRU00284"/>
    </source>
</evidence>
<evidence type="ECO:0000256" key="1">
    <source>
        <dbReference type="ARBA" id="ARBA00023224"/>
    </source>
</evidence>
<evidence type="ECO:0008006" key="9">
    <source>
        <dbReference type="Google" id="ProtNLM"/>
    </source>
</evidence>
<dbReference type="Gene3D" id="6.10.340.10">
    <property type="match status" value="1"/>
</dbReference>